<evidence type="ECO:0000313" key="3">
    <source>
        <dbReference type="Proteomes" id="UP000197174"/>
    </source>
</evidence>
<organism evidence="2 3">
    <name type="scientific">Micromonospora wenchangensis</name>
    <dbReference type="NCBI Taxonomy" id="1185415"/>
    <lineage>
        <taxon>Bacteria</taxon>
        <taxon>Bacillati</taxon>
        <taxon>Actinomycetota</taxon>
        <taxon>Actinomycetes</taxon>
        <taxon>Micromonosporales</taxon>
        <taxon>Micromonosporaceae</taxon>
        <taxon>Micromonospora</taxon>
    </lineage>
</organism>
<feature type="domain" description="N-acetyltransferase" evidence="1">
    <location>
        <begin position="12"/>
        <end position="144"/>
    </location>
</feature>
<dbReference type="InterPro" id="IPR053144">
    <property type="entry name" value="Acetyltransferase_Butenolide"/>
</dbReference>
<evidence type="ECO:0000259" key="1">
    <source>
        <dbReference type="PROSITE" id="PS51186"/>
    </source>
</evidence>
<dbReference type="EMBL" id="MZMV01000047">
    <property type="protein sequence ID" value="OWV03047.1"/>
    <property type="molecule type" value="Genomic_DNA"/>
</dbReference>
<dbReference type="Pfam" id="PF00583">
    <property type="entry name" value="Acetyltransf_1"/>
    <property type="match status" value="1"/>
</dbReference>
<accession>A0A246RGY8</accession>
<proteinExistence type="predicted"/>
<evidence type="ECO:0000313" key="2">
    <source>
        <dbReference type="EMBL" id="OWV03047.1"/>
    </source>
</evidence>
<protein>
    <submittedName>
        <fullName evidence="2">GNAT family N-acetyltransferase</fullName>
    </submittedName>
</protein>
<dbReference type="InterPro" id="IPR016181">
    <property type="entry name" value="Acyl_CoA_acyltransferase"/>
</dbReference>
<dbReference type="Gene3D" id="3.40.630.30">
    <property type="match status" value="1"/>
</dbReference>
<dbReference type="RefSeq" id="WP_088646139.1">
    <property type="nucleotide sequence ID" value="NZ_MZMV01000047.1"/>
</dbReference>
<keyword evidence="3" id="KW-1185">Reference proteome</keyword>
<gene>
    <name evidence="2" type="ORF">B5D80_23740</name>
</gene>
<comment type="caution">
    <text evidence="2">The sequence shown here is derived from an EMBL/GenBank/DDBJ whole genome shotgun (WGS) entry which is preliminary data.</text>
</comment>
<dbReference type="PANTHER" id="PTHR43233:SF1">
    <property type="entry name" value="FAMILY N-ACETYLTRANSFERASE, PUTATIVE (AFU_ORTHOLOGUE AFUA_6G03350)-RELATED"/>
    <property type="match status" value="1"/>
</dbReference>
<dbReference type="PANTHER" id="PTHR43233">
    <property type="entry name" value="FAMILY N-ACETYLTRANSFERASE, PUTATIVE (AFU_ORTHOLOGUE AFUA_6G03350)-RELATED"/>
    <property type="match status" value="1"/>
</dbReference>
<dbReference type="CDD" id="cd04301">
    <property type="entry name" value="NAT_SF"/>
    <property type="match status" value="1"/>
</dbReference>
<sequence>MFSLTHPDGWQLDTDPERIDRDRVHHWLSTDAYWALGRSRETTERALAGSTPYGVYRPQDGAQVAVARVVTDRATFGWLCDLYVAREARGRGLGTWLAGSIRDHLAGYGVRRIALATADAHGVYAKLGFTQASPDRWMEWADQR</sequence>
<dbReference type="PROSITE" id="PS51186">
    <property type="entry name" value="GNAT"/>
    <property type="match status" value="1"/>
</dbReference>
<dbReference type="GO" id="GO:0016747">
    <property type="term" value="F:acyltransferase activity, transferring groups other than amino-acyl groups"/>
    <property type="evidence" value="ECO:0007669"/>
    <property type="project" value="InterPro"/>
</dbReference>
<reference evidence="2 3" key="1">
    <citation type="submission" date="2017-03" db="EMBL/GenBank/DDBJ databases">
        <title>Whole genome sequence of Micromonospora wenchangensis, isolated from mangrove soil.</title>
        <authorList>
            <person name="Yang H."/>
        </authorList>
    </citation>
    <scope>NUCLEOTIDE SEQUENCE [LARGE SCALE GENOMIC DNA]</scope>
    <source>
        <strain evidence="2 3">CCTCC AA 2012002</strain>
    </source>
</reference>
<name>A0A246RGY8_9ACTN</name>
<keyword evidence="2" id="KW-0808">Transferase</keyword>
<dbReference type="AlphaFoldDB" id="A0A246RGY8"/>
<dbReference type="OrthoDB" id="3216107at2"/>
<dbReference type="SUPFAM" id="SSF55729">
    <property type="entry name" value="Acyl-CoA N-acyltransferases (Nat)"/>
    <property type="match status" value="1"/>
</dbReference>
<dbReference type="InterPro" id="IPR000182">
    <property type="entry name" value="GNAT_dom"/>
</dbReference>
<dbReference type="Proteomes" id="UP000197174">
    <property type="component" value="Unassembled WGS sequence"/>
</dbReference>